<evidence type="ECO:0000313" key="4">
    <source>
        <dbReference type="Proteomes" id="UP000318571"/>
    </source>
</evidence>
<evidence type="ECO:0000256" key="2">
    <source>
        <dbReference type="SAM" id="SignalP"/>
    </source>
</evidence>
<proteinExistence type="predicted"/>
<name>A0A553PSY9_TIGCA</name>
<dbReference type="AlphaFoldDB" id="A0A553PSY9"/>
<organism evidence="3 4">
    <name type="scientific">Tigriopus californicus</name>
    <name type="common">Marine copepod</name>
    <dbReference type="NCBI Taxonomy" id="6832"/>
    <lineage>
        <taxon>Eukaryota</taxon>
        <taxon>Metazoa</taxon>
        <taxon>Ecdysozoa</taxon>
        <taxon>Arthropoda</taxon>
        <taxon>Crustacea</taxon>
        <taxon>Multicrustacea</taxon>
        <taxon>Hexanauplia</taxon>
        <taxon>Copepoda</taxon>
        <taxon>Harpacticoida</taxon>
        <taxon>Harpacticidae</taxon>
        <taxon>Tigriopus</taxon>
    </lineage>
</organism>
<reference evidence="3 4" key="1">
    <citation type="journal article" date="2018" name="Nat. Ecol. Evol.">
        <title>Genomic signatures of mitonuclear coevolution across populations of Tigriopus californicus.</title>
        <authorList>
            <person name="Barreto F.S."/>
            <person name="Watson E.T."/>
            <person name="Lima T.G."/>
            <person name="Willett C.S."/>
            <person name="Edmands S."/>
            <person name="Li W."/>
            <person name="Burton R.S."/>
        </authorList>
    </citation>
    <scope>NUCLEOTIDE SEQUENCE [LARGE SCALE GENOMIC DNA]</scope>
    <source>
        <strain evidence="3 4">San Diego</strain>
    </source>
</reference>
<accession>A0A553PSY9</accession>
<evidence type="ECO:0000256" key="1">
    <source>
        <dbReference type="SAM" id="MobiDB-lite"/>
    </source>
</evidence>
<keyword evidence="2" id="KW-0732">Signal</keyword>
<evidence type="ECO:0008006" key="5">
    <source>
        <dbReference type="Google" id="ProtNLM"/>
    </source>
</evidence>
<feature type="signal peptide" evidence="2">
    <location>
        <begin position="1"/>
        <end position="26"/>
    </location>
</feature>
<feature type="chain" id="PRO_5022028617" description="DUF4886 domain-containing protein" evidence="2">
    <location>
        <begin position="27"/>
        <end position="742"/>
    </location>
</feature>
<dbReference type="InterPro" id="IPR036514">
    <property type="entry name" value="SGNH_hydro_sf"/>
</dbReference>
<keyword evidence="4" id="KW-1185">Reference proteome</keyword>
<sequence>MMIMMKCHHHQVRVLFSVLLLDVVLSGSDEQLVTLPPPAKPTVKMLPTYQEMMRKHREYPTVSPRYYYEYPHPNSNEIPPLDESDFVEMKPLSSEDVSESSAEGTSETQVFMTTTDVPSNGEAPETLQNEGETLAGNFTLSVMNDTNKEDPTDNVTSVLMELEQEEQEERAFVDDEEEQFEFEEEDQEEEEEEDEEEALAEELLGQEEEVEKVEETVKANGRDEEEPLVIEEQKNNLCSSPVDAPSEPSRPVLPLFQIDDRLYHMRQTLLESLECGNGNCTQIIIDSSGEPFLCHPARLGLFTLSTLFEGYPVYSKKASSQHLFFKLEFDRWEYAHRIERWVVGPMIGEAEGGILFLTQEMCPWKIDAKRTEVFFYHKKVKNTWNPIGNGWKLDDSISINCYNPDMFPPYSCSCDKFELFSNGNIATLHPEKIGVYELQEFRSLDGILSPLYKHFSHHSLKTATMKRILILVALLLANNSFAKQQDATRVLFIGNSYTYQHDLPSLIENLATADGRLIIRDQHTEGGWTLEKATREHWNSPETLALIRLGSWDAVIIQEYSTGLAKSDEKLCQSSYPFARNLIEEIRVHSPEAKIQFYQTWGRPYGEAVTCPDFPPNCEYLTMQDVITDNYSNYACQFQPAQVAPVGESFRYIRENEGDERFFELYETLGLADHHPSLQGSYLSACAHYLSLFGGSIRGNTFEAGLDPEVVAYLQNAADAVYSNTDWTFDNTCQSCKCECNQ</sequence>
<feature type="region of interest" description="Disordered" evidence="1">
    <location>
        <begin position="164"/>
        <end position="196"/>
    </location>
</feature>
<evidence type="ECO:0000313" key="3">
    <source>
        <dbReference type="EMBL" id="TRY80808.1"/>
    </source>
</evidence>
<dbReference type="EMBL" id="VCGU01000001">
    <property type="protein sequence ID" value="TRY80808.1"/>
    <property type="molecule type" value="Genomic_DNA"/>
</dbReference>
<dbReference type="Proteomes" id="UP000318571">
    <property type="component" value="Chromosome 12"/>
</dbReference>
<gene>
    <name evidence="3" type="ORF">TCAL_10727</name>
</gene>
<comment type="caution">
    <text evidence="3">The sequence shown here is derived from an EMBL/GenBank/DDBJ whole genome shotgun (WGS) entry which is preliminary data.</text>
</comment>
<protein>
    <recommendedName>
        <fullName evidence="5">DUF4886 domain-containing protein</fullName>
    </recommendedName>
</protein>
<dbReference type="Gene3D" id="3.40.50.1110">
    <property type="entry name" value="SGNH hydrolase"/>
    <property type="match status" value="1"/>
</dbReference>